<dbReference type="GO" id="GO:0015081">
    <property type="term" value="F:sodium ion transmembrane transporter activity"/>
    <property type="evidence" value="ECO:0007669"/>
    <property type="project" value="InterPro"/>
</dbReference>
<comment type="caution">
    <text evidence="8">The sequence shown here is derived from an EMBL/GenBank/DDBJ whole genome shotgun (WGS) entry which is preliminary data.</text>
</comment>
<evidence type="ECO:0000313" key="8">
    <source>
        <dbReference type="EMBL" id="MCE4122082.1"/>
    </source>
</evidence>
<evidence type="ECO:0000256" key="2">
    <source>
        <dbReference type="ARBA" id="ARBA00022475"/>
    </source>
</evidence>
<keyword evidence="2" id="KW-1003">Cell membrane</keyword>
<dbReference type="GO" id="GO:0005886">
    <property type="term" value="C:plasma membrane"/>
    <property type="evidence" value="ECO:0007669"/>
    <property type="project" value="UniProtKB-SubCell"/>
</dbReference>
<dbReference type="Proteomes" id="UP001200307">
    <property type="component" value="Unassembled WGS sequence"/>
</dbReference>
<name>A0AAW4YI98_9BACT</name>
<reference evidence="8" key="1">
    <citation type="submission" date="2021-12" db="EMBL/GenBank/DDBJ databases">
        <authorList>
            <person name="Lv X."/>
        </authorList>
    </citation>
    <scope>NUCLEOTIDE SEQUENCE</scope>
    <source>
        <strain evidence="8">HF2106</strain>
    </source>
</reference>
<feature type="signal peptide" evidence="7">
    <location>
        <begin position="1"/>
        <end position="20"/>
    </location>
</feature>
<keyword evidence="7" id="KW-0732">Signal</keyword>
<accession>A0AAW4YI98</accession>
<evidence type="ECO:0000256" key="7">
    <source>
        <dbReference type="SAM" id="SignalP"/>
    </source>
</evidence>
<keyword evidence="3 6" id="KW-0812">Transmembrane</keyword>
<evidence type="ECO:0000256" key="3">
    <source>
        <dbReference type="ARBA" id="ARBA00022692"/>
    </source>
</evidence>
<feature type="transmembrane region" description="Helical" evidence="6">
    <location>
        <begin position="232"/>
        <end position="256"/>
    </location>
</feature>
<protein>
    <submittedName>
        <fullName evidence="8">OadG family protein</fullName>
    </submittedName>
</protein>
<comment type="subcellular location">
    <subcellularLocation>
        <location evidence="1">Cell membrane</location>
    </subcellularLocation>
</comment>
<proteinExistence type="predicted"/>
<sequence length="359" mass="40976">MKKLGFLITMLVITSLPAWSQGAKSIRITEVMTDNRTNLVDEYGQHKPWVELSNSSFTTYNVRGMFLTTDRRVLNKNLSPEERRKLMCPLPNNEPRTTLTGKKSVIIYDRYIWHEDSEETCPDCFPKGKGHFRWLSEGTGPFQLKLGLVPLREIANAFHEKNNWIALYDGNAVDLIDSISIPWLAADQSYALNSDFKTWKICKADEVTPGYLPQRTGLSKSQMLKETDPHGYGIAILSMGIVFSCLALLFIFFWAFGAYMKHKQRIARATEKHATLLYKTGKKTIEVTQDLSHKTNVILKDGLETKGIDKEIYMAVISLALQEYLEDVHDVEPGIITIKPKQTRWNAPKFNNNNNNVKI</sequence>
<evidence type="ECO:0000256" key="5">
    <source>
        <dbReference type="ARBA" id="ARBA00023136"/>
    </source>
</evidence>
<keyword evidence="5 6" id="KW-0472">Membrane</keyword>
<organism evidence="8 9">
    <name type="scientific">Segatella copri</name>
    <dbReference type="NCBI Taxonomy" id="165179"/>
    <lineage>
        <taxon>Bacteria</taxon>
        <taxon>Pseudomonadati</taxon>
        <taxon>Bacteroidota</taxon>
        <taxon>Bacteroidia</taxon>
        <taxon>Bacteroidales</taxon>
        <taxon>Prevotellaceae</taxon>
        <taxon>Segatella</taxon>
    </lineage>
</organism>
<keyword evidence="4 6" id="KW-1133">Transmembrane helix</keyword>
<dbReference type="GO" id="GO:0036376">
    <property type="term" value="P:sodium ion export across plasma membrane"/>
    <property type="evidence" value="ECO:0007669"/>
    <property type="project" value="InterPro"/>
</dbReference>
<gene>
    <name evidence="8" type="ORF">LYY06_07355</name>
</gene>
<dbReference type="InterPro" id="IPR005899">
    <property type="entry name" value="Na_pump_deCOase"/>
</dbReference>
<evidence type="ECO:0000256" key="4">
    <source>
        <dbReference type="ARBA" id="ARBA00022989"/>
    </source>
</evidence>
<evidence type="ECO:0000313" key="9">
    <source>
        <dbReference type="Proteomes" id="UP001200307"/>
    </source>
</evidence>
<dbReference type="RefSeq" id="WP_233339125.1">
    <property type="nucleotide sequence ID" value="NZ_JAJTVO010000011.1"/>
</dbReference>
<dbReference type="Pfam" id="PF04277">
    <property type="entry name" value="OAD_gamma"/>
    <property type="match status" value="1"/>
</dbReference>
<evidence type="ECO:0000256" key="1">
    <source>
        <dbReference type="ARBA" id="ARBA00004236"/>
    </source>
</evidence>
<feature type="chain" id="PRO_5043352424" evidence="7">
    <location>
        <begin position="21"/>
        <end position="359"/>
    </location>
</feature>
<evidence type="ECO:0000256" key="6">
    <source>
        <dbReference type="SAM" id="Phobius"/>
    </source>
</evidence>
<dbReference type="EMBL" id="JAJTVO010000011">
    <property type="protein sequence ID" value="MCE4122082.1"/>
    <property type="molecule type" value="Genomic_DNA"/>
</dbReference>
<dbReference type="AlphaFoldDB" id="A0AAW4YI98"/>